<dbReference type="Gene3D" id="1.20.1050.90">
    <property type="entry name" value="RecF/RecN/SMC, N-terminal domain"/>
    <property type="match status" value="1"/>
</dbReference>
<proteinExistence type="inferred from homology"/>
<dbReference type="InterPro" id="IPR003395">
    <property type="entry name" value="RecF/RecN/SMC_N"/>
</dbReference>
<evidence type="ECO:0000259" key="9">
    <source>
        <dbReference type="Pfam" id="PF02463"/>
    </source>
</evidence>
<dbReference type="InterPro" id="IPR001238">
    <property type="entry name" value="DNA-binding_RecF"/>
</dbReference>
<dbReference type="InterPro" id="IPR018078">
    <property type="entry name" value="DNA-binding_RecF_CS"/>
</dbReference>
<keyword evidence="8" id="KW-0238">DNA-binding</keyword>
<dbReference type="GO" id="GO:0005524">
    <property type="term" value="F:ATP binding"/>
    <property type="evidence" value="ECO:0007669"/>
    <property type="project" value="UniProtKB-KW"/>
</dbReference>
<feature type="domain" description="RecF/RecN/SMC N-terminal" evidence="9">
    <location>
        <begin position="3"/>
        <end position="330"/>
    </location>
</feature>
<dbReference type="Gene3D" id="3.40.50.300">
    <property type="entry name" value="P-loop containing nucleotide triphosphate hydrolases"/>
    <property type="match status" value="1"/>
</dbReference>
<evidence type="ECO:0000313" key="13">
    <source>
        <dbReference type="EMBL" id="CAB4994624.1"/>
    </source>
</evidence>
<evidence type="ECO:0000256" key="2">
    <source>
        <dbReference type="ARBA" id="ARBA00008016"/>
    </source>
</evidence>
<dbReference type="EMBL" id="CAFBOS010000064">
    <property type="protein sequence ID" value="CAB4994624.1"/>
    <property type="molecule type" value="Genomic_DNA"/>
</dbReference>
<dbReference type="SUPFAM" id="SSF52540">
    <property type="entry name" value="P-loop containing nucleoside triphosphate hydrolases"/>
    <property type="match status" value="1"/>
</dbReference>
<dbReference type="InterPro" id="IPR042174">
    <property type="entry name" value="RecF_2"/>
</dbReference>
<dbReference type="HAMAP" id="MF_00365">
    <property type="entry name" value="RecF"/>
    <property type="match status" value="1"/>
</dbReference>
<dbReference type="GO" id="GO:0000731">
    <property type="term" value="P:DNA synthesis involved in DNA repair"/>
    <property type="evidence" value="ECO:0007669"/>
    <property type="project" value="TreeGrafter"/>
</dbReference>
<dbReference type="EMBL" id="CAEZYR010000013">
    <property type="protein sequence ID" value="CAB4732304.1"/>
    <property type="molecule type" value="Genomic_DNA"/>
</dbReference>
<accession>A0A6J7AE27</accession>
<evidence type="ECO:0000256" key="8">
    <source>
        <dbReference type="ARBA" id="ARBA00023125"/>
    </source>
</evidence>
<keyword evidence="7" id="KW-0067">ATP-binding</keyword>
<dbReference type="PROSITE" id="PS00617">
    <property type="entry name" value="RECF_1"/>
    <property type="match status" value="1"/>
</dbReference>
<evidence type="ECO:0000256" key="1">
    <source>
        <dbReference type="ARBA" id="ARBA00004496"/>
    </source>
</evidence>
<organism evidence="11">
    <name type="scientific">freshwater metagenome</name>
    <dbReference type="NCBI Taxonomy" id="449393"/>
    <lineage>
        <taxon>unclassified sequences</taxon>
        <taxon>metagenomes</taxon>
        <taxon>ecological metagenomes</taxon>
    </lineage>
</organism>
<dbReference type="GO" id="GO:0003697">
    <property type="term" value="F:single-stranded DNA binding"/>
    <property type="evidence" value="ECO:0007669"/>
    <property type="project" value="InterPro"/>
</dbReference>
<evidence type="ECO:0000256" key="6">
    <source>
        <dbReference type="ARBA" id="ARBA00022741"/>
    </source>
</evidence>
<evidence type="ECO:0000256" key="4">
    <source>
        <dbReference type="ARBA" id="ARBA00022490"/>
    </source>
</evidence>
<keyword evidence="5" id="KW-0235">DNA replication</keyword>
<dbReference type="PANTHER" id="PTHR32182">
    <property type="entry name" value="DNA REPLICATION AND REPAIR PROTEIN RECF"/>
    <property type="match status" value="1"/>
</dbReference>
<dbReference type="EMBL" id="CAFBMH010000050">
    <property type="protein sequence ID" value="CAB4910731.1"/>
    <property type="molecule type" value="Genomic_DNA"/>
</dbReference>
<comment type="similarity">
    <text evidence="2">Belongs to the RecF family.</text>
</comment>
<gene>
    <name evidence="10" type="ORF">UFOPK2754_00563</name>
    <name evidence="11" type="ORF">UFOPK3139_01471</name>
    <name evidence="12" type="ORF">UFOPK3543_01486</name>
    <name evidence="13" type="ORF">UFOPK3967_01239</name>
</gene>
<protein>
    <recommendedName>
        <fullName evidence="3">DNA replication and repair protein RecF</fullName>
    </recommendedName>
</protein>
<dbReference type="NCBIfam" id="TIGR00611">
    <property type="entry name" value="recf"/>
    <property type="match status" value="1"/>
</dbReference>
<reference evidence="11" key="1">
    <citation type="submission" date="2020-05" db="EMBL/GenBank/DDBJ databases">
        <authorList>
            <person name="Chiriac C."/>
            <person name="Salcher M."/>
            <person name="Ghai R."/>
            <person name="Kavagutti S V."/>
        </authorList>
    </citation>
    <scope>NUCLEOTIDE SEQUENCE</scope>
</reference>
<evidence type="ECO:0000256" key="3">
    <source>
        <dbReference type="ARBA" id="ARBA00020170"/>
    </source>
</evidence>
<dbReference type="EMBL" id="CAFABA010000055">
    <property type="protein sequence ID" value="CAB4831057.1"/>
    <property type="molecule type" value="Genomic_DNA"/>
</dbReference>
<sequence length="365" mass="39426">MRVSHLWLADFRSYADLELTFPPGITAIVGQNGQGKTNILEAIGWLATMRSLRGAANESMVRDGASTAIARAEVVVSDRPTMIEAEIARAGRSRVLVNRQRLPRARDLVGHLRVTVFSPDDLGLVKGAPSLRRAWIDDVLVAAAPKNDRLCTDYERVLKQRNALLKQAGGRRSPDIESTLDVWDTKLAAAGDALGAARAHSLDALSGLIGDAYRRIADTEPGQAEVTVHYDAPWRIAGLAEELTRCRADDIRRATTTVGPHRDDVGLAVDAMAARTHRSQGEQRSLALALQLAAHRHVEAVTGTTPVLLLDDVFSELDEHRSRALLSELPAVQTIITSAIGVPIGTHPELVIDVGHGRAVPRVGV</sequence>
<evidence type="ECO:0000313" key="12">
    <source>
        <dbReference type="EMBL" id="CAB4910731.1"/>
    </source>
</evidence>
<evidence type="ECO:0000313" key="11">
    <source>
        <dbReference type="EMBL" id="CAB4831057.1"/>
    </source>
</evidence>
<evidence type="ECO:0000313" key="10">
    <source>
        <dbReference type="EMBL" id="CAB4732304.1"/>
    </source>
</evidence>
<comment type="subcellular location">
    <subcellularLocation>
        <location evidence="1">Cytoplasm</location>
    </subcellularLocation>
</comment>
<evidence type="ECO:0000256" key="5">
    <source>
        <dbReference type="ARBA" id="ARBA00022705"/>
    </source>
</evidence>
<dbReference type="GO" id="GO:0006260">
    <property type="term" value="P:DNA replication"/>
    <property type="evidence" value="ECO:0007669"/>
    <property type="project" value="UniProtKB-KW"/>
</dbReference>
<dbReference type="Pfam" id="PF02463">
    <property type="entry name" value="SMC_N"/>
    <property type="match status" value="1"/>
</dbReference>
<dbReference type="GO" id="GO:0006302">
    <property type="term" value="P:double-strand break repair"/>
    <property type="evidence" value="ECO:0007669"/>
    <property type="project" value="TreeGrafter"/>
</dbReference>
<dbReference type="GO" id="GO:0005737">
    <property type="term" value="C:cytoplasm"/>
    <property type="evidence" value="ECO:0007669"/>
    <property type="project" value="UniProtKB-SubCell"/>
</dbReference>
<dbReference type="PANTHER" id="PTHR32182:SF0">
    <property type="entry name" value="DNA REPLICATION AND REPAIR PROTEIN RECF"/>
    <property type="match status" value="1"/>
</dbReference>
<dbReference type="PROSITE" id="PS00618">
    <property type="entry name" value="RECF_2"/>
    <property type="match status" value="1"/>
</dbReference>
<keyword evidence="6" id="KW-0547">Nucleotide-binding</keyword>
<dbReference type="AlphaFoldDB" id="A0A6J7AE27"/>
<name>A0A6J7AE27_9ZZZZ</name>
<keyword evidence="4" id="KW-0963">Cytoplasm</keyword>
<dbReference type="InterPro" id="IPR027417">
    <property type="entry name" value="P-loop_NTPase"/>
</dbReference>
<evidence type="ECO:0000256" key="7">
    <source>
        <dbReference type="ARBA" id="ARBA00022840"/>
    </source>
</evidence>